<dbReference type="AlphaFoldDB" id="A0A151JUI2"/>
<reference evidence="2 3" key="1">
    <citation type="submission" date="2016-03" db="EMBL/GenBank/DDBJ databases">
        <title>Trachymyrmex septentrionalis WGS genome.</title>
        <authorList>
            <person name="Nygaard S."/>
            <person name="Hu H."/>
            <person name="Boomsma J."/>
            <person name="Zhang G."/>
        </authorList>
    </citation>
    <scope>NUCLEOTIDE SEQUENCE [LARGE SCALE GENOMIC DNA]</scope>
    <source>
        <strain evidence="2">Tsep2-gDNA-1</strain>
        <tissue evidence="2">Whole body</tissue>
    </source>
</reference>
<accession>A0A151JUI2</accession>
<proteinExistence type="predicted"/>
<protein>
    <submittedName>
        <fullName evidence="2">Uncharacterized protein</fullName>
    </submittedName>
</protein>
<organism evidence="2 3">
    <name type="scientific">Trachymyrmex septentrionalis</name>
    <dbReference type="NCBI Taxonomy" id="34720"/>
    <lineage>
        <taxon>Eukaryota</taxon>
        <taxon>Metazoa</taxon>
        <taxon>Ecdysozoa</taxon>
        <taxon>Arthropoda</taxon>
        <taxon>Hexapoda</taxon>
        <taxon>Insecta</taxon>
        <taxon>Pterygota</taxon>
        <taxon>Neoptera</taxon>
        <taxon>Endopterygota</taxon>
        <taxon>Hymenoptera</taxon>
        <taxon>Apocrita</taxon>
        <taxon>Aculeata</taxon>
        <taxon>Formicoidea</taxon>
        <taxon>Formicidae</taxon>
        <taxon>Myrmicinae</taxon>
        <taxon>Trachymyrmex</taxon>
    </lineage>
</organism>
<name>A0A151JUI2_9HYME</name>
<sequence>MAQQRPEDIVQLHKEYRSDAKDNNQLFKCEYCIQESKPDFISDHVTMIRHLYETHYKSEIMEDPEYESVARNFDLSRQYQKKIDVGKCLKLKCDAKIKSKFGKALPFKNHSVTHHEEDKKSFFAKAVKIVSGQKILDNYEIKDTEFANCSFCRKPLPLENLDSHPAEILSTLSDHWNEHIRNVPELSLHTKMLLDKASIERELKDIEQKNLEANKMMQSIIEISKIEETIKSKEAEYGFAFLDTLLERYEMSQTKAGFLICNIKECYETVTLIENKLYHIRNHWEIYHGPKNKIYNEIKNDRAILNIFKNYKITDGNLATCCEYSHCEYSENLEEDTQLSLDKLKEMHQHWMNVHRYETNIF</sequence>
<feature type="coiled-coil region" evidence="1">
    <location>
        <begin position="189"/>
        <end position="216"/>
    </location>
</feature>
<evidence type="ECO:0000256" key="1">
    <source>
        <dbReference type="SAM" id="Coils"/>
    </source>
</evidence>
<evidence type="ECO:0000313" key="2">
    <source>
        <dbReference type="EMBL" id="KYN36514.1"/>
    </source>
</evidence>
<evidence type="ECO:0000313" key="3">
    <source>
        <dbReference type="Proteomes" id="UP000078541"/>
    </source>
</evidence>
<keyword evidence="1" id="KW-0175">Coiled coil</keyword>
<dbReference type="Proteomes" id="UP000078541">
    <property type="component" value="Unassembled WGS sequence"/>
</dbReference>
<dbReference type="EMBL" id="KQ981740">
    <property type="protein sequence ID" value="KYN36514.1"/>
    <property type="molecule type" value="Genomic_DNA"/>
</dbReference>
<keyword evidence="3" id="KW-1185">Reference proteome</keyword>
<gene>
    <name evidence="2" type="ORF">ALC56_09137</name>
</gene>